<evidence type="ECO:0000313" key="1">
    <source>
        <dbReference type="EMBL" id="CEG44112.1"/>
    </source>
</evidence>
<keyword evidence="2" id="KW-1185">Reference proteome</keyword>
<reference evidence="2" key="1">
    <citation type="submission" date="2014-09" db="EMBL/GenBank/DDBJ databases">
        <authorList>
            <person name="Sharma Rahul"/>
            <person name="Thines Marco"/>
        </authorList>
    </citation>
    <scope>NUCLEOTIDE SEQUENCE [LARGE SCALE GENOMIC DNA]</scope>
</reference>
<dbReference type="EMBL" id="CCYD01000810">
    <property type="protein sequence ID" value="CEG44112.1"/>
    <property type="molecule type" value="Genomic_DNA"/>
</dbReference>
<dbReference type="GeneID" id="36409432"/>
<proteinExistence type="predicted"/>
<dbReference type="Proteomes" id="UP000054928">
    <property type="component" value="Unassembled WGS sequence"/>
</dbReference>
<name>A0A0P1ARV5_PLAHL</name>
<dbReference type="RefSeq" id="XP_024580481.1">
    <property type="nucleotide sequence ID" value="XM_024730178.1"/>
</dbReference>
<sequence length="49" mass="5271">MVESTRAMNLGQAECSDRGSALKFTSVTPVGLPETAFLIILSRVNVECK</sequence>
<dbReference type="AlphaFoldDB" id="A0A0P1ARV5"/>
<accession>A0A0P1ARV5</accession>
<organism evidence="1 2">
    <name type="scientific">Plasmopara halstedii</name>
    <name type="common">Downy mildew of sunflower</name>
    <dbReference type="NCBI Taxonomy" id="4781"/>
    <lineage>
        <taxon>Eukaryota</taxon>
        <taxon>Sar</taxon>
        <taxon>Stramenopiles</taxon>
        <taxon>Oomycota</taxon>
        <taxon>Peronosporomycetes</taxon>
        <taxon>Peronosporales</taxon>
        <taxon>Peronosporaceae</taxon>
        <taxon>Plasmopara</taxon>
    </lineage>
</organism>
<protein>
    <submittedName>
        <fullName evidence="1">Uncharacterized protein</fullName>
    </submittedName>
</protein>
<evidence type="ECO:0000313" key="2">
    <source>
        <dbReference type="Proteomes" id="UP000054928"/>
    </source>
</evidence>